<feature type="transmembrane region" description="Helical" evidence="6">
    <location>
        <begin position="381"/>
        <end position="400"/>
    </location>
</feature>
<keyword evidence="3 6" id="KW-0812">Transmembrane</keyword>
<protein>
    <submittedName>
        <fullName evidence="8">Competence protein ComEC</fullName>
    </submittedName>
</protein>
<name>A0A7R6P541_9GAMM</name>
<dbReference type="OrthoDB" id="9761531at2"/>
<keyword evidence="9" id="KW-1185">Reference proteome</keyword>
<keyword evidence="2" id="KW-1003">Cell membrane</keyword>
<dbReference type="InterPro" id="IPR052159">
    <property type="entry name" value="Competence_DNA_uptake"/>
</dbReference>
<evidence type="ECO:0000256" key="2">
    <source>
        <dbReference type="ARBA" id="ARBA00022475"/>
    </source>
</evidence>
<gene>
    <name evidence="8" type="primary">comEC</name>
    <name evidence="8" type="ORF">AMJAP_1499</name>
</gene>
<dbReference type="SMART" id="SM00849">
    <property type="entry name" value="Lactamase_B"/>
    <property type="match status" value="1"/>
</dbReference>
<evidence type="ECO:0000256" key="6">
    <source>
        <dbReference type="SAM" id="Phobius"/>
    </source>
</evidence>
<feature type="transmembrane region" description="Helical" evidence="6">
    <location>
        <begin position="407"/>
        <end position="427"/>
    </location>
</feature>
<organism evidence="8 9">
    <name type="scientific">Amphritea japonica ATCC BAA-1530</name>
    <dbReference type="NCBI Taxonomy" id="1278309"/>
    <lineage>
        <taxon>Bacteria</taxon>
        <taxon>Pseudomonadati</taxon>
        <taxon>Pseudomonadota</taxon>
        <taxon>Gammaproteobacteria</taxon>
        <taxon>Oceanospirillales</taxon>
        <taxon>Oceanospirillaceae</taxon>
        <taxon>Amphritea</taxon>
    </lineage>
</organism>
<evidence type="ECO:0000313" key="8">
    <source>
        <dbReference type="EMBL" id="BBB26094.1"/>
    </source>
</evidence>
<proteinExistence type="predicted"/>
<feature type="transmembrane region" description="Helical" evidence="6">
    <location>
        <begin position="331"/>
        <end position="361"/>
    </location>
</feature>
<evidence type="ECO:0000259" key="7">
    <source>
        <dbReference type="SMART" id="SM00849"/>
    </source>
</evidence>
<sequence>MIGIAFGVMLVALLPQLLSFSLIALLVVLLALLFAAQSKLRFRRKVSSQLMGLLIGILYASVWGHLNLSHRMPLNMPTQVLTVEGVVSHLPESRAGLLRFRFEIDEPSSNSSATQSGAQLKHLLLSWYRPDQEVQPGQRWRLTVRVKPPRGYMNPGGHDYETFLFAQQIDAKGYLLNAELLADVETDFRYTAERVRYQVRGWLMSLPLSSTTQATVRALVLGDKQGLDDGQWRILRQTGTVHLAVISGLHIGIACLLGYIAGAIFQRLAGRFVQGCADVRGYRVIPALAFASAYALLAGFSVPTQRALIMALAMLLPVLINRAVSVWQRFLLALVGVLLVQPLSIYQPGFWLSFGAVAALLLTVTREDSTGFVKPLIKTQLAVFFGLSPLLLLWMGQVAVVAPLVNLIAIPALTFIMLPGVLLGLLLCLMDPFAGAALLNFLSDSFWYSLQQVVLPDEQGIIVLHPSLMAALLASLAALILILPGWIGVRGFTLFLLVALIFPIRERPQQGAFRATVLDVGQGLSVLIETEHKTLLYDTGAAYPSGSVARYTLLPVLEQRGIKRLDRLVISHKDNDHAGGYRDLVAAVEVDSFHTGSPLLKRRFDGEPCHSGAGWEWGGVRFSYIQPSDPQPMSENNRSCVLLVQAGDCRLIIPGDIESSVEAQIIRGNPDLKVNWLVAAHHGSRFSSSDLWLRSLEPDRVLFSAGFGNSYGHPAEDVVRRLEVLKVPMDSTVEGGALILTSGLGGCDTHRFREQKKRYWTAG</sequence>
<dbReference type="Proteomes" id="UP000595663">
    <property type="component" value="Chromosome"/>
</dbReference>
<dbReference type="Pfam" id="PF00753">
    <property type="entry name" value="Lactamase_B"/>
    <property type="match status" value="1"/>
</dbReference>
<dbReference type="InterPro" id="IPR035681">
    <property type="entry name" value="ComA-like_MBL"/>
</dbReference>
<dbReference type="EMBL" id="AP014545">
    <property type="protein sequence ID" value="BBB26094.1"/>
    <property type="molecule type" value="Genomic_DNA"/>
</dbReference>
<feature type="transmembrane region" description="Helical" evidence="6">
    <location>
        <begin position="46"/>
        <end position="66"/>
    </location>
</feature>
<feature type="transmembrane region" description="Helical" evidence="6">
    <location>
        <begin position="487"/>
        <end position="504"/>
    </location>
</feature>
<keyword evidence="4 6" id="KW-1133">Transmembrane helix</keyword>
<dbReference type="InterPro" id="IPR004477">
    <property type="entry name" value="ComEC_N"/>
</dbReference>
<dbReference type="InterPro" id="IPR004797">
    <property type="entry name" value="Competence_ComEC/Rec2"/>
</dbReference>
<dbReference type="AlphaFoldDB" id="A0A7R6P541"/>
<keyword evidence="5 6" id="KW-0472">Membrane</keyword>
<comment type="subcellular location">
    <subcellularLocation>
        <location evidence="1">Cell membrane</location>
        <topology evidence="1">Multi-pass membrane protein</topology>
    </subcellularLocation>
</comment>
<evidence type="ECO:0000256" key="1">
    <source>
        <dbReference type="ARBA" id="ARBA00004651"/>
    </source>
</evidence>
<dbReference type="InterPro" id="IPR001279">
    <property type="entry name" value="Metallo-B-lactamas"/>
</dbReference>
<reference evidence="8 9" key="1">
    <citation type="journal article" date="2008" name="Int. J. Syst. Evol. Microbiol.">
        <title>Amphritea japonica sp. nov. and Amphritea balenae sp. nov., isolated from the sediment adjacent to sperm whale carcasses off Kagoshima, Japan.</title>
        <authorList>
            <person name="Miyazaki M."/>
            <person name="Nogi Y."/>
            <person name="Fujiwara Y."/>
            <person name="Kawato M."/>
            <person name="Nagahama T."/>
            <person name="Kubokawa K."/>
            <person name="Horikoshi K."/>
        </authorList>
    </citation>
    <scope>NUCLEOTIDE SEQUENCE [LARGE SCALE GENOMIC DNA]</scope>
    <source>
        <strain evidence="8 9">ATCC BAA-1530</strain>
    </source>
</reference>
<dbReference type="NCBIfam" id="TIGR00361">
    <property type="entry name" value="ComEC_Rec2"/>
    <property type="match status" value="1"/>
</dbReference>
<feature type="domain" description="Metallo-beta-lactamase" evidence="7">
    <location>
        <begin position="522"/>
        <end position="707"/>
    </location>
</feature>
<dbReference type="Pfam" id="PF13567">
    <property type="entry name" value="DUF4131"/>
    <property type="match status" value="1"/>
</dbReference>
<dbReference type="Pfam" id="PF03772">
    <property type="entry name" value="Competence"/>
    <property type="match status" value="1"/>
</dbReference>
<dbReference type="RefSeq" id="WP_019621703.1">
    <property type="nucleotide sequence ID" value="NZ_AP014545.1"/>
</dbReference>
<feature type="transmembrane region" description="Helical" evidence="6">
    <location>
        <begin position="6"/>
        <end position="34"/>
    </location>
</feature>
<dbReference type="GO" id="GO:0030420">
    <property type="term" value="P:establishment of competence for transformation"/>
    <property type="evidence" value="ECO:0007669"/>
    <property type="project" value="InterPro"/>
</dbReference>
<feature type="transmembrane region" description="Helical" evidence="6">
    <location>
        <begin position="241"/>
        <end position="261"/>
    </location>
</feature>
<evidence type="ECO:0000256" key="3">
    <source>
        <dbReference type="ARBA" id="ARBA00022692"/>
    </source>
</evidence>
<dbReference type="GO" id="GO:0005886">
    <property type="term" value="C:plasma membrane"/>
    <property type="evidence" value="ECO:0007669"/>
    <property type="project" value="UniProtKB-SubCell"/>
</dbReference>
<dbReference type="SUPFAM" id="SSF56281">
    <property type="entry name" value="Metallo-hydrolase/oxidoreductase"/>
    <property type="match status" value="1"/>
</dbReference>
<feature type="transmembrane region" description="Helical" evidence="6">
    <location>
        <begin position="462"/>
        <end position="481"/>
    </location>
</feature>
<dbReference type="PANTHER" id="PTHR30619:SF1">
    <property type="entry name" value="RECOMBINATION PROTEIN 2"/>
    <property type="match status" value="1"/>
</dbReference>
<dbReference type="PANTHER" id="PTHR30619">
    <property type="entry name" value="DNA INTERNALIZATION/COMPETENCE PROTEIN COMEC/REC2"/>
    <property type="match status" value="1"/>
</dbReference>
<evidence type="ECO:0000256" key="4">
    <source>
        <dbReference type="ARBA" id="ARBA00022989"/>
    </source>
</evidence>
<dbReference type="InterPro" id="IPR036866">
    <property type="entry name" value="RibonucZ/Hydroxyglut_hydro"/>
</dbReference>
<dbReference type="NCBIfam" id="TIGR00360">
    <property type="entry name" value="ComEC_N-term"/>
    <property type="match status" value="1"/>
</dbReference>
<dbReference type="InterPro" id="IPR025405">
    <property type="entry name" value="DUF4131"/>
</dbReference>
<accession>A0A7R6P541</accession>
<dbReference type="KEGG" id="ajp:AMJAP_1499"/>
<dbReference type="Gene3D" id="3.60.15.10">
    <property type="entry name" value="Ribonuclease Z/Hydroxyacylglutathione hydrolase-like"/>
    <property type="match status" value="1"/>
</dbReference>
<dbReference type="CDD" id="cd07731">
    <property type="entry name" value="ComA-like_MBL-fold"/>
    <property type="match status" value="1"/>
</dbReference>
<evidence type="ECO:0000313" key="9">
    <source>
        <dbReference type="Proteomes" id="UP000595663"/>
    </source>
</evidence>
<evidence type="ECO:0000256" key="5">
    <source>
        <dbReference type="ARBA" id="ARBA00023136"/>
    </source>
</evidence>
<feature type="transmembrane region" description="Helical" evidence="6">
    <location>
        <begin position="282"/>
        <end position="301"/>
    </location>
</feature>
<feature type="transmembrane region" description="Helical" evidence="6">
    <location>
        <begin position="307"/>
        <end position="324"/>
    </location>
</feature>